<dbReference type="GO" id="GO:0006260">
    <property type="term" value="P:DNA replication"/>
    <property type="evidence" value="ECO:0007669"/>
    <property type="project" value="TreeGrafter"/>
</dbReference>
<dbReference type="AlphaFoldDB" id="A0A2S4PQD7"/>
<dbReference type="GO" id="GO:0005657">
    <property type="term" value="C:replication fork"/>
    <property type="evidence" value="ECO:0007669"/>
    <property type="project" value="TreeGrafter"/>
</dbReference>
<evidence type="ECO:0000313" key="3">
    <source>
        <dbReference type="Proteomes" id="UP000237438"/>
    </source>
</evidence>
<name>A0A2S4PQD7_9PEZI</name>
<feature type="domain" description="DNA helicase Pif1-like 2B" evidence="1">
    <location>
        <begin position="74"/>
        <end position="120"/>
    </location>
</feature>
<gene>
    <name evidence="2" type="ORF">EPUL_002350</name>
</gene>
<keyword evidence="3" id="KW-1185">Reference proteome</keyword>
<dbReference type="OrthoDB" id="4332274at2759"/>
<accession>A0A2S4PQD7</accession>
<dbReference type="Proteomes" id="UP000237438">
    <property type="component" value="Unassembled WGS sequence"/>
</dbReference>
<evidence type="ECO:0000313" key="2">
    <source>
        <dbReference type="EMBL" id="POS84236.1"/>
    </source>
</evidence>
<protein>
    <recommendedName>
        <fullName evidence="1">DNA helicase Pif1-like 2B domain-containing protein</fullName>
    </recommendedName>
</protein>
<dbReference type="InterPro" id="IPR027417">
    <property type="entry name" value="P-loop_NTPase"/>
</dbReference>
<dbReference type="InterPro" id="IPR049163">
    <property type="entry name" value="Pif1-like_2B_dom"/>
</dbReference>
<proteinExistence type="predicted"/>
<dbReference type="PANTHER" id="PTHR23274:SF51">
    <property type="entry name" value="OS03G0423850 PROTEIN"/>
    <property type="match status" value="1"/>
</dbReference>
<reference evidence="2 3" key="1">
    <citation type="submission" date="2017-10" db="EMBL/GenBank/DDBJ databases">
        <title>Development of genomic resources for the powdery mildew, Erysiphe pulchra.</title>
        <authorList>
            <person name="Wadl P.A."/>
            <person name="Mack B.M."/>
            <person name="Moore G."/>
            <person name="Beltz S.B."/>
        </authorList>
    </citation>
    <scope>NUCLEOTIDE SEQUENCE [LARGE SCALE GENOMIC DNA]</scope>
    <source>
        <strain evidence="2">Cflorida</strain>
    </source>
</reference>
<comment type="caution">
    <text evidence="2">The sequence shown here is derived from an EMBL/GenBank/DDBJ whole genome shotgun (WGS) entry which is preliminary data.</text>
</comment>
<sequence length="281" mass="32188">MYGAIEFPDCIQVTNDRTTLREFVYPLQQIQSSDTSLFHEQATLASRNDAVERFNDEVAEIRNTVSRDYFSLDEYLRQITGQVLAAGILKLQVGMPFMLIRNYYSKFGLCNGSRLIVTHLLNRAIKERIISQDPRFGGKEYIISRASMTSREDVSFTMVRKQLPLRPCFSMTINKSQGQTLKQVGVDLSTSTFTPWQLYAALSRVTDVRNMIVLLPLEQRTTDNVVYPEVLLRPPMINPETVPLWPVTIPRTRALLIENDGAPEQLRPFGYLSSLESEQIW</sequence>
<dbReference type="PANTHER" id="PTHR23274">
    <property type="entry name" value="DNA HELICASE-RELATED"/>
    <property type="match status" value="1"/>
</dbReference>
<evidence type="ECO:0000259" key="1">
    <source>
        <dbReference type="Pfam" id="PF21530"/>
    </source>
</evidence>
<dbReference type="SUPFAM" id="SSF52540">
    <property type="entry name" value="P-loop containing nucleoside triphosphate hydrolases"/>
    <property type="match status" value="1"/>
</dbReference>
<organism evidence="2 3">
    <name type="scientific">Erysiphe pulchra</name>
    <dbReference type="NCBI Taxonomy" id="225359"/>
    <lineage>
        <taxon>Eukaryota</taxon>
        <taxon>Fungi</taxon>
        <taxon>Dikarya</taxon>
        <taxon>Ascomycota</taxon>
        <taxon>Pezizomycotina</taxon>
        <taxon>Leotiomycetes</taxon>
        <taxon>Erysiphales</taxon>
        <taxon>Erysiphaceae</taxon>
        <taxon>Erysiphe</taxon>
    </lineage>
</organism>
<dbReference type="EMBL" id="PEDP01001114">
    <property type="protein sequence ID" value="POS84236.1"/>
    <property type="molecule type" value="Genomic_DNA"/>
</dbReference>
<dbReference type="Pfam" id="PF21530">
    <property type="entry name" value="Pif1_2B_dom"/>
    <property type="match status" value="1"/>
</dbReference>